<dbReference type="GO" id="GO:0005737">
    <property type="term" value="C:cytoplasm"/>
    <property type="evidence" value="ECO:0007669"/>
    <property type="project" value="UniProtKB-SubCell"/>
</dbReference>
<evidence type="ECO:0000256" key="5">
    <source>
        <dbReference type="ARBA" id="ARBA00022737"/>
    </source>
</evidence>
<comment type="similarity">
    <text evidence="2">Belongs to the NCF2/NOXA1 family.</text>
</comment>
<comment type="subcellular location">
    <subcellularLocation>
        <location evidence="1">Cytoplasm</location>
    </subcellularLocation>
</comment>
<dbReference type="PANTHER" id="PTHR15175:SF4">
    <property type="entry name" value="NADPH OXIDASE ACTIVATOR 1"/>
    <property type="match status" value="1"/>
</dbReference>
<reference evidence="11" key="1">
    <citation type="submission" date="2011-12" db="EMBL/GenBank/DDBJ databases">
        <title>The Draft Genome of Lepisosteus oculatus.</title>
        <authorList>
            <consortium name="The Broad Institute Genome Assembly &amp; Analysis Group"/>
            <consortium name="Computational R&amp;D Group"/>
            <consortium name="and Sequencing Platform"/>
            <person name="Di Palma F."/>
            <person name="Alfoldi J."/>
            <person name="Johnson J."/>
            <person name="Berlin A."/>
            <person name="Gnerre S."/>
            <person name="Jaffe D."/>
            <person name="MacCallum I."/>
            <person name="Young S."/>
            <person name="Walker B.J."/>
            <person name="Lander E.S."/>
            <person name="Lindblad-Toh K."/>
        </authorList>
    </citation>
    <scope>NUCLEOTIDE SEQUENCE [LARGE SCALE GENOMIC DNA]</scope>
</reference>
<dbReference type="SUPFAM" id="SSF48452">
    <property type="entry name" value="TPR-like"/>
    <property type="match status" value="1"/>
</dbReference>
<evidence type="ECO:0000313" key="11">
    <source>
        <dbReference type="Proteomes" id="UP000018468"/>
    </source>
</evidence>
<dbReference type="Gene3D" id="2.30.30.40">
    <property type="entry name" value="SH3 Domains"/>
    <property type="match status" value="1"/>
</dbReference>
<dbReference type="SMART" id="SM00326">
    <property type="entry name" value="SH3"/>
    <property type="match status" value="2"/>
</dbReference>
<organism evidence="10 11">
    <name type="scientific">Lepisosteus oculatus</name>
    <name type="common">Spotted gar</name>
    <dbReference type="NCBI Taxonomy" id="7918"/>
    <lineage>
        <taxon>Eukaryota</taxon>
        <taxon>Metazoa</taxon>
        <taxon>Chordata</taxon>
        <taxon>Craniata</taxon>
        <taxon>Vertebrata</taxon>
        <taxon>Euteleostomi</taxon>
        <taxon>Actinopterygii</taxon>
        <taxon>Neopterygii</taxon>
        <taxon>Holostei</taxon>
        <taxon>Semionotiformes</taxon>
        <taxon>Lepisosteidae</taxon>
        <taxon>Lepisosteus</taxon>
    </lineage>
</organism>
<evidence type="ECO:0000256" key="7">
    <source>
        <dbReference type="PROSITE-ProRule" id="PRU00192"/>
    </source>
</evidence>
<dbReference type="InterPro" id="IPR051864">
    <property type="entry name" value="NCF2_NOXA1"/>
</dbReference>
<evidence type="ECO:0000256" key="4">
    <source>
        <dbReference type="ARBA" id="ARBA00022490"/>
    </source>
</evidence>
<keyword evidence="11" id="KW-1185">Reference proteome</keyword>
<dbReference type="GeneTree" id="ENSGT00530000063843"/>
<dbReference type="OMA" id="VLYRMVA"/>
<reference evidence="10" key="3">
    <citation type="submission" date="2025-09" db="UniProtKB">
        <authorList>
            <consortium name="Ensembl"/>
        </authorList>
    </citation>
    <scope>IDENTIFICATION</scope>
</reference>
<dbReference type="InterPro" id="IPR036028">
    <property type="entry name" value="SH3-like_dom_sf"/>
</dbReference>
<dbReference type="InterPro" id="IPR011990">
    <property type="entry name" value="TPR-like_helical_dom_sf"/>
</dbReference>
<keyword evidence="3 7" id="KW-0728">SH3 domain</keyword>
<dbReference type="FunFam" id="2.30.30.40:FF:000212">
    <property type="entry name" value="NADPH oxidase activator 1"/>
    <property type="match status" value="1"/>
</dbReference>
<dbReference type="Proteomes" id="UP000018468">
    <property type="component" value="Linkage group LG21"/>
</dbReference>
<dbReference type="PRINTS" id="PR00452">
    <property type="entry name" value="SH3DOMAIN"/>
</dbReference>
<dbReference type="EMBL" id="AHAT01021735">
    <property type="status" value="NOT_ANNOTATED_CDS"/>
    <property type="molecule type" value="Genomic_DNA"/>
</dbReference>
<evidence type="ECO:0000256" key="6">
    <source>
        <dbReference type="ARBA" id="ARBA00022803"/>
    </source>
</evidence>
<dbReference type="AlphaFoldDB" id="W5M1A7"/>
<dbReference type="PROSITE" id="PS50002">
    <property type="entry name" value="SH3"/>
    <property type="match status" value="2"/>
</dbReference>
<keyword evidence="5" id="KW-0677">Repeat</keyword>
<evidence type="ECO:0000256" key="3">
    <source>
        <dbReference type="ARBA" id="ARBA00022443"/>
    </source>
</evidence>
<feature type="compositionally biased region" description="Pro residues" evidence="8">
    <location>
        <begin position="399"/>
        <end position="415"/>
    </location>
</feature>
<evidence type="ECO:0000259" key="9">
    <source>
        <dbReference type="PROSITE" id="PS50002"/>
    </source>
</evidence>
<dbReference type="GO" id="GO:0042554">
    <property type="term" value="P:superoxide anion generation"/>
    <property type="evidence" value="ECO:0000318"/>
    <property type="project" value="GO_Central"/>
</dbReference>
<feature type="compositionally biased region" description="Polar residues" evidence="8">
    <location>
        <begin position="378"/>
        <end position="394"/>
    </location>
</feature>
<keyword evidence="6" id="KW-0802">TPR repeat</keyword>
<accession>W5M1A7</accession>
<dbReference type="FunFam" id="1.25.40.10:FF:000017">
    <property type="entry name" value="NADPH oxidase regulator NoxR"/>
    <property type="match status" value="1"/>
</dbReference>
<dbReference type="InterPro" id="IPR001452">
    <property type="entry name" value="SH3_domain"/>
</dbReference>
<dbReference type="SUPFAM" id="SSF50044">
    <property type="entry name" value="SH3-domain"/>
    <property type="match status" value="2"/>
</dbReference>
<dbReference type="Gene3D" id="1.25.40.10">
    <property type="entry name" value="Tetratricopeptide repeat domain"/>
    <property type="match status" value="1"/>
</dbReference>
<dbReference type="eggNOG" id="KOG4225">
    <property type="taxonomic scope" value="Eukaryota"/>
</dbReference>
<dbReference type="Gene3D" id="3.10.20.90">
    <property type="entry name" value="Phosphatidylinositol 3-kinase Catalytic Subunit, Chain A, domain 1"/>
    <property type="match status" value="1"/>
</dbReference>
<feature type="domain" description="SH3" evidence="9">
    <location>
        <begin position="239"/>
        <end position="299"/>
    </location>
</feature>
<evidence type="ECO:0000256" key="2">
    <source>
        <dbReference type="ARBA" id="ARBA00008051"/>
    </source>
</evidence>
<dbReference type="SUPFAM" id="SSF54277">
    <property type="entry name" value="CAD &amp; PB1 domains"/>
    <property type="match status" value="1"/>
</dbReference>
<evidence type="ECO:0000256" key="8">
    <source>
        <dbReference type="SAM" id="MobiDB-lite"/>
    </source>
</evidence>
<proteinExistence type="inferred from homology"/>
<reference evidence="10" key="2">
    <citation type="submission" date="2025-08" db="UniProtKB">
        <authorList>
            <consortium name="Ensembl"/>
        </authorList>
    </citation>
    <scope>IDENTIFICATION</scope>
</reference>
<name>W5M1A7_LEPOC</name>
<dbReference type="PANTHER" id="PTHR15175">
    <property type="entry name" value="NEUTROPHIL CYTOSOLIC FACTOR 2, NEUTROPHIL NADPH OXIDASE FACTOR 2"/>
    <property type="match status" value="1"/>
</dbReference>
<dbReference type="Ensembl" id="ENSLOCT00000002169.1">
    <property type="protein sequence ID" value="ENSLOCP00000002164.1"/>
    <property type="gene ID" value="ENSLOCG00000001867.1"/>
</dbReference>
<feature type="region of interest" description="Disordered" evidence="8">
    <location>
        <begin position="378"/>
        <end position="429"/>
    </location>
</feature>
<dbReference type="Pfam" id="PF00018">
    <property type="entry name" value="SH3_1"/>
    <property type="match status" value="1"/>
</dbReference>
<feature type="domain" description="SH3" evidence="9">
    <location>
        <begin position="517"/>
        <end position="576"/>
    </location>
</feature>
<evidence type="ECO:0000256" key="1">
    <source>
        <dbReference type="ARBA" id="ARBA00004496"/>
    </source>
</evidence>
<dbReference type="GO" id="GO:0016176">
    <property type="term" value="F:superoxide-generating NADPH oxidase activator activity"/>
    <property type="evidence" value="ECO:0000318"/>
    <property type="project" value="GO_Central"/>
</dbReference>
<protein>
    <submittedName>
        <fullName evidence="10">NADPH oxidase activator 1</fullName>
    </submittedName>
</protein>
<keyword evidence="4" id="KW-0963">Cytoplasm</keyword>
<dbReference type="STRING" id="7918.ENSLOCP00000002164"/>
<dbReference type="InParanoid" id="W5M1A7"/>
<sequence length="587" mass="65041">MLYTELIRLWNEAAQAVDRRDWTAALCSLDKISEPTARTLFTAASVHLTLGHLEQALQALDQTIARDERLAVAFFQRAAVNVLTSRLEEALSDCALAHRNMRGNPVIEYRQLGLRYKLYSWQVLYNKAVVHSRLGQWDEAGDLLLTLTRERGGGRGANLDVALDRLSKQMVLDPLLVPEGEVFRPRRQDVEQLEQRDFLGKPKVISSVIPNDDFAGFEPLRLQKPGYYEPKADRAHPVVESRYMCVHSTHAPQGPGELHVPQGEKVFVLGDGGVNGLVTVIYDGQKGLLPLSLLEPTSNRKADKNKIVPTGIPLPPGLPPPTCPQSRGSLAAPQPVSNYYTDPHRYHHCLLKFPDVFIVIQGPVGCSSDCTPERAQFGTEQTLMTNPVGQSPGRTNPPAVAPAPPSSRLTPPPHPGLTDADPRPEGSRDNSVLVKVHYGYTVALRVPVQTPYRELQERIARKLGQPPAQLRLRHRELGSRVLTPLSGDAELQELLEATETGRTTLWCQLEDPLLGRPILYQVFALYDYTAQGPEDLEFSEGDTIDILSEVNEGWLEGHTAGKIGIFPRCFVYRDTDVASCSKENPAM</sequence>
<evidence type="ECO:0000313" key="10">
    <source>
        <dbReference type="Ensembl" id="ENSLOCP00000002164.1"/>
    </source>
</evidence>
<dbReference type="Bgee" id="ENSLOCG00000001867">
    <property type="expression patterns" value="Expressed in pharyngeal gill and 9 other cell types or tissues"/>
</dbReference>
<dbReference type="PRINTS" id="PR00499">
    <property type="entry name" value="P67PHOX"/>
</dbReference>